<dbReference type="KEGG" id="bpsi:IX83_06465"/>
<evidence type="ECO:0000313" key="14">
    <source>
        <dbReference type="Proteomes" id="UP000028945"/>
    </source>
</evidence>
<evidence type="ECO:0000256" key="3">
    <source>
        <dbReference type="ARBA" id="ARBA00011209"/>
    </source>
</evidence>
<dbReference type="AlphaFoldDB" id="A0A077DIK1"/>
<dbReference type="OrthoDB" id="9775440at2"/>
<dbReference type="Gene3D" id="1.10.730.10">
    <property type="entry name" value="Isoleucyl-tRNA Synthetase, Domain 1"/>
    <property type="match status" value="1"/>
</dbReference>
<keyword evidence="4 11" id="KW-0963">Cytoplasm</keyword>
<dbReference type="GO" id="GO:0005524">
    <property type="term" value="F:ATP binding"/>
    <property type="evidence" value="ECO:0007669"/>
    <property type="project" value="UniProtKB-UniRule"/>
</dbReference>
<comment type="subunit">
    <text evidence="3 11">Tetramer of two alpha and two beta subunits.</text>
</comment>
<dbReference type="GO" id="GO:0004820">
    <property type="term" value="F:glycine-tRNA ligase activity"/>
    <property type="evidence" value="ECO:0007669"/>
    <property type="project" value="UniProtKB-UniRule"/>
</dbReference>
<dbReference type="InterPro" id="IPR008909">
    <property type="entry name" value="DALR_anticod-bd"/>
</dbReference>
<dbReference type="PANTHER" id="PTHR30075:SF2">
    <property type="entry name" value="GLYCINE--TRNA LIGASE, CHLOROPLASTIC_MITOCHONDRIAL 2"/>
    <property type="match status" value="1"/>
</dbReference>
<keyword evidence="6 11" id="KW-0547">Nucleotide-binding</keyword>
<comment type="similarity">
    <text evidence="2 11">Belongs to the class-II aminoacyl-tRNA synthetase family.</text>
</comment>
<organism evidence="13 14">
    <name type="scientific">Basilea psittacipulmonis DSM 24701</name>
    <dbReference type="NCBI Taxonomy" id="1072685"/>
    <lineage>
        <taxon>Bacteria</taxon>
        <taxon>Pseudomonadati</taxon>
        <taxon>Pseudomonadota</taxon>
        <taxon>Betaproteobacteria</taxon>
        <taxon>Burkholderiales</taxon>
        <taxon>Alcaligenaceae</taxon>
        <taxon>Basilea</taxon>
    </lineage>
</organism>
<evidence type="ECO:0000256" key="6">
    <source>
        <dbReference type="ARBA" id="ARBA00022741"/>
    </source>
</evidence>
<dbReference type="HOGENOM" id="CLU_007220_2_2_4"/>
<evidence type="ECO:0000256" key="2">
    <source>
        <dbReference type="ARBA" id="ARBA00008226"/>
    </source>
</evidence>
<evidence type="ECO:0000256" key="4">
    <source>
        <dbReference type="ARBA" id="ARBA00022490"/>
    </source>
</evidence>
<evidence type="ECO:0000256" key="11">
    <source>
        <dbReference type="HAMAP-Rule" id="MF_00255"/>
    </source>
</evidence>
<sequence length="700" mass="78060">MKEETLLVELFTEELPPKALKKLGTSFATQIKESLTGLGLLSSSSKVTEYATPRRLAVSLTSVMAQAEDKPFKEKLMPAKVGLNADGTASEALLKKLAAKNLSHLNVKDLIVESDGKQDYLMAAGIATGAKLENVLQEVVEQAIAKLPIPKVMRYQLADGKTSVKFVRPVHGVVALYGLAVLPLTLLGIQSSRTVHGHRFLSQEPISLDHANDYANALERTYVIASFDERQAMILKQLNEQAKRLNLTIGEGPEVQALLDEVTALVEYPAVYVGKFDERFLQVPAECLILTMRLNQKYFPLFKQDGALSHQFLIVSNMPISDPHHIIEGNERVVRPRLADAEFFFTTDRKIKLIDRLDSLKSIVYHNQLGTQFERVQRLEAISLGLAKLFGADESLAKRAALLSKSDLTSNMVGEFPELQGVIGAYYAKYDGESESVVKALAQQYAVRYDVEVEPNDLTSAILFMAERLETLIGIWGIGLAPTGERDPFGLRRAALGLISVIEKLSFLKDRVDLRKMLQIARDTFTQSLLESVVDDVNAFILERYRNQLNQSYDRLDVDAVLTVNPPILEVESRVKAIATFVKLPEAESLIAANKRMTNLLKKVEDTLPTVDPHLFEQEAEKNLFEWVVKLTPIAQDAVNKQDYETALKTLANSKAAVDEFFDKVMVMADDEKVRLNRLSLLQSLHQLMNLVADISRLAK</sequence>
<proteinExistence type="inferred from homology"/>
<dbReference type="eggNOG" id="COG0751">
    <property type="taxonomic scope" value="Bacteria"/>
</dbReference>
<dbReference type="STRING" id="1072685.IX83_06465"/>
<reference evidence="13 14" key="1">
    <citation type="journal article" date="2014" name="BMC Genomics">
        <title>A genomic perspective on a new bacterial genus and species from the Alcaligenaceae family, Basilea psittacipulmonis.</title>
        <authorList>
            <person name="Whiteson K.L."/>
            <person name="Hernandez D."/>
            <person name="Lazarevic V."/>
            <person name="Gaia N."/>
            <person name="Farinelli L."/>
            <person name="Francois P."/>
            <person name="Pilo P."/>
            <person name="Frey J."/>
            <person name="Schrenzel J."/>
        </authorList>
    </citation>
    <scope>NUCLEOTIDE SEQUENCE [LARGE SCALE GENOMIC DNA]</scope>
    <source>
        <strain evidence="13 14">DSM 24701</strain>
    </source>
</reference>
<dbReference type="RefSeq" id="WP_038500397.1">
    <property type="nucleotide sequence ID" value="NZ_AFWK01000030.1"/>
</dbReference>
<dbReference type="InterPro" id="IPR006194">
    <property type="entry name" value="Gly-tRNA-synth_heterodimer"/>
</dbReference>
<dbReference type="GO" id="GO:0005829">
    <property type="term" value="C:cytosol"/>
    <property type="evidence" value="ECO:0007669"/>
    <property type="project" value="TreeGrafter"/>
</dbReference>
<evidence type="ECO:0000256" key="1">
    <source>
        <dbReference type="ARBA" id="ARBA00004496"/>
    </source>
</evidence>
<dbReference type="PRINTS" id="PR01045">
    <property type="entry name" value="TRNASYNTHGB"/>
</dbReference>
<dbReference type="Pfam" id="PF02092">
    <property type="entry name" value="tRNA_synt_2f"/>
    <property type="match status" value="1"/>
</dbReference>
<keyword evidence="9 11" id="KW-0030">Aminoacyl-tRNA synthetase</keyword>
<dbReference type="GO" id="GO:0006426">
    <property type="term" value="P:glycyl-tRNA aminoacylation"/>
    <property type="evidence" value="ECO:0007669"/>
    <property type="project" value="UniProtKB-UniRule"/>
</dbReference>
<comment type="subcellular location">
    <subcellularLocation>
        <location evidence="1 11">Cytoplasm</location>
    </subcellularLocation>
</comment>
<dbReference type="HAMAP" id="MF_00255">
    <property type="entry name" value="Gly_tRNA_synth_beta"/>
    <property type="match status" value="1"/>
</dbReference>
<evidence type="ECO:0000313" key="13">
    <source>
        <dbReference type="EMBL" id="AIL33003.1"/>
    </source>
</evidence>
<dbReference type="NCBIfam" id="TIGR00211">
    <property type="entry name" value="glyS"/>
    <property type="match status" value="1"/>
</dbReference>
<protein>
    <recommendedName>
        <fullName evidence="11">Glycine--tRNA ligase beta subunit</fullName>
        <ecNumber evidence="11">6.1.1.14</ecNumber>
    </recommendedName>
    <alternativeName>
        <fullName evidence="11">Glycyl-tRNA synthetase beta subunit</fullName>
        <shortName evidence="11">GlyRS</shortName>
    </alternativeName>
</protein>
<evidence type="ECO:0000256" key="8">
    <source>
        <dbReference type="ARBA" id="ARBA00022917"/>
    </source>
</evidence>
<dbReference type="GO" id="GO:0006420">
    <property type="term" value="P:arginyl-tRNA aminoacylation"/>
    <property type="evidence" value="ECO:0007669"/>
    <property type="project" value="InterPro"/>
</dbReference>
<evidence type="ECO:0000256" key="9">
    <source>
        <dbReference type="ARBA" id="ARBA00023146"/>
    </source>
</evidence>
<feature type="domain" description="DALR anticodon binding" evidence="12">
    <location>
        <begin position="592"/>
        <end position="690"/>
    </location>
</feature>
<evidence type="ECO:0000256" key="5">
    <source>
        <dbReference type="ARBA" id="ARBA00022598"/>
    </source>
</evidence>
<dbReference type="GO" id="GO:0004814">
    <property type="term" value="F:arginine-tRNA ligase activity"/>
    <property type="evidence" value="ECO:0007669"/>
    <property type="project" value="InterPro"/>
</dbReference>
<comment type="catalytic activity">
    <reaction evidence="10 11">
        <text>tRNA(Gly) + glycine + ATP = glycyl-tRNA(Gly) + AMP + diphosphate</text>
        <dbReference type="Rhea" id="RHEA:16013"/>
        <dbReference type="Rhea" id="RHEA-COMP:9664"/>
        <dbReference type="Rhea" id="RHEA-COMP:9683"/>
        <dbReference type="ChEBI" id="CHEBI:30616"/>
        <dbReference type="ChEBI" id="CHEBI:33019"/>
        <dbReference type="ChEBI" id="CHEBI:57305"/>
        <dbReference type="ChEBI" id="CHEBI:78442"/>
        <dbReference type="ChEBI" id="CHEBI:78522"/>
        <dbReference type="ChEBI" id="CHEBI:456215"/>
        <dbReference type="EC" id="6.1.1.14"/>
    </reaction>
</comment>
<dbReference type="InterPro" id="IPR015944">
    <property type="entry name" value="Gly-tRNA-synth_bsu"/>
</dbReference>
<dbReference type="EC" id="6.1.1.14" evidence="11"/>
<evidence type="ECO:0000256" key="10">
    <source>
        <dbReference type="ARBA" id="ARBA00047937"/>
    </source>
</evidence>
<dbReference type="SUPFAM" id="SSF109604">
    <property type="entry name" value="HD-domain/PDEase-like"/>
    <property type="match status" value="1"/>
</dbReference>
<accession>A0A077DIK1</accession>
<evidence type="ECO:0000256" key="7">
    <source>
        <dbReference type="ARBA" id="ARBA00022840"/>
    </source>
</evidence>
<dbReference type="Proteomes" id="UP000028945">
    <property type="component" value="Chromosome"/>
</dbReference>
<keyword evidence="5 11" id="KW-0436">Ligase</keyword>
<keyword evidence="7 11" id="KW-0067">ATP-binding</keyword>
<dbReference type="PANTHER" id="PTHR30075">
    <property type="entry name" value="GLYCYL-TRNA SYNTHETASE"/>
    <property type="match status" value="1"/>
</dbReference>
<evidence type="ECO:0000259" key="12">
    <source>
        <dbReference type="Pfam" id="PF05746"/>
    </source>
</evidence>
<dbReference type="PROSITE" id="PS50861">
    <property type="entry name" value="AA_TRNA_LIGASE_II_GLYAB"/>
    <property type="match status" value="1"/>
</dbReference>
<dbReference type="EMBL" id="CP009238">
    <property type="protein sequence ID" value="AIL33003.1"/>
    <property type="molecule type" value="Genomic_DNA"/>
</dbReference>
<keyword evidence="14" id="KW-1185">Reference proteome</keyword>
<gene>
    <name evidence="11" type="primary">glyS</name>
    <name evidence="13" type="ORF">IX83_06465</name>
</gene>
<keyword evidence="8 11" id="KW-0648">Protein biosynthesis</keyword>
<name>A0A077DIK1_9BURK</name>
<dbReference type="Pfam" id="PF05746">
    <property type="entry name" value="DALR_1"/>
    <property type="match status" value="1"/>
</dbReference>